<dbReference type="FunFam" id="3.30.160.60:FF:000135">
    <property type="entry name" value="Zinc finger protein 358"/>
    <property type="match status" value="1"/>
</dbReference>
<comment type="caution">
    <text evidence="10">The sequence shown here is derived from an EMBL/GenBank/DDBJ whole genome shotgun (WGS) entry which is preliminary data.</text>
</comment>
<dbReference type="AlphaFoldDB" id="A0A212D6Z4"/>
<keyword evidence="5 8" id="KW-0863">Zinc-finger</keyword>
<dbReference type="FunFam" id="3.30.160.60:FF:000016">
    <property type="entry name" value="zinc finger protein 37 homolog"/>
    <property type="match status" value="1"/>
</dbReference>
<evidence type="ECO:0000256" key="3">
    <source>
        <dbReference type="ARBA" id="ARBA00022723"/>
    </source>
</evidence>
<accession>A0A212D6Z4</accession>
<sequence length="265" mass="30661">MKPGVILKLEQGEEPWTGDGEIPSSDSLDQVFQVNGHMTWHKDNKKFKNMKQDHECDALGKKFNLSTNFIPLRKSNKEGDIDGLILKHHLDFLIPKANYGRMEPADLNIFDKLFLHTKTEETDTWLKYYACDKVSYKKSQIIIYHRSRSGEKLYECSECRKRFSKKSSLIKHQSRHIREIAYGCGKCGKTFPQKSQFITHHRTHTGEKPYNCSQCGKAFSQKSQLTSHQRTHTGEKPYECGACGKAFSRKSHLISHWRTHTGEKP</sequence>
<feature type="domain" description="C2H2-type" evidence="9">
    <location>
        <begin position="182"/>
        <end position="209"/>
    </location>
</feature>
<keyword evidence="7" id="KW-0539">Nucleus</keyword>
<keyword evidence="3" id="KW-0479">Metal-binding</keyword>
<dbReference type="GO" id="GO:0005634">
    <property type="term" value="C:nucleus"/>
    <property type="evidence" value="ECO:0007669"/>
    <property type="project" value="UniProtKB-SubCell"/>
</dbReference>
<dbReference type="FunFam" id="3.30.160.60:FF:001498">
    <property type="entry name" value="Zinc finger protein 404"/>
    <property type="match status" value="1"/>
</dbReference>
<dbReference type="PANTHER" id="PTHR24377">
    <property type="entry name" value="IP01015P-RELATED"/>
    <property type="match status" value="1"/>
</dbReference>
<dbReference type="PROSITE" id="PS50157">
    <property type="entry name" value="ZINC_FINGER_C2H2_2"/>
    <property type="match status" value="4"/>
</dbReference>
<evidence type="ECO:0000256" key="2">
    <source>
        <dbReference type="ARBA" id="ARBA00006991"/>
    </source>
</evidence>
<reference evidence="10 11" key="1">
    <citation type="journal article" date="2018" name="Mol. Genet. Genomics">
        <title>The red deer Cervus elaphus genome CerEla1.0: sequencing, annotating, genes, and chromosomes.</title>
        <authorList>
            <person name="Bana N.A."/>
            <person name="Nyiri A."/>
            <person name="Nagy J."/>
            <person name="Frank K."/>
            <person name="Nagy T."/>
            <person name="Steger V."/>
            <person name="Schiller M."/>
            <person name="Lakatos P."/>
            <person name="Sugar L."/>
            <person name="Horn P."/>
            <person name="Barta E."/>
            <person name="Orosz L."/>
        </authorList>
    </citation>
    <scope>NUCLEOTIDE SEQUENCE [LARGE SCALE GENOMIC DNA]</scope>
    <source>
        <strain evidence="10">Hungarian</strain>
    </source>
</reference>
<dbReference type="Gene3D" id="3.30.160.60">
    <property type="entry name" value="Classic Zinc Finger"/>
    <property type="match status" value="4"/>
</dbReference>
<evidence type="ECO:0000259" key="9">
    <source>
        <dbReference type="PROSITE" id="PS50157"/>
    </source>
</evidence>
<feature type="domain" description="C2H2-type" evidence="9">
    <location>
        <begin position="238"/>
        <end position="265"/>
    </location>
</feature>
<evidence type="ECO:0000256" key="1">
    <source>
        <dbReference type="ARBA" id="ARBA00004123"/>
    </source>
</evidence>
<proteinExistence type="inferred from homology"/>
<comment type="similarity">
    <text evidence="2">Belongs to the krueppel C2H2-type zinc-finger protein family.</text>
</comment>
<evidence type="ECO:0000256" key="8">
    <source>
        <dbReference type="PROSITE-ProRule" id="PRU00042"/>
    </source>
</evidence>
<protein>
    <recommendedName>
        <fullName evidence="9">C2H2-type domain-containing protein</fullName>
    </recommendedName>
</protein>
<organism evidence="10 11">
    <name type="scientific">Cervus elaphus hippelaphus</name>
    <name type="common">European red deer</name>
    <dbReference type="NCBI Taxonomy" id="46360"/>
    <lineage>
        <taxon>Eukaryota</taxon>
        <taxon>Metazoa</taxon>
        <taxon>Chordata</taxon>
        <taxon>Craniata</taxon>
        <taxon>Vertebrata</taxon>
        <taxon>Euteleostomi</taxon>
        <taxon>Mammalia</taxon>
        <taxon>Eutheria</taxon>
        <taxon>Laurasiatheria</taxon>
        <taxon>Artiodactyla</taxon>
        <taxon>Ruminantia</taxon>
        <taxon>Pecora</taxon>
        <taxon>Cervidae</taxon>
        <taxon>Cervinae</taxon>
        <taxon>Cervus</taxon>
    </lineage>
</organism>
<evidence type="ECO:0000313" key="10">
    <source>
        <dbReference type="EMBL" id="OWK13962.1"/>
    </source>
</evidence>
<keyword evidence="6" id="KW-0862">Zinc</keyword>
<keyword evidence="11" id="KW-1185">Reference proteome</keyword>
<dbReference type="Pfam" id="PF00096">
    <property type="entry name" value="zf-C2H2"/>
    <property type="match status" value="4"/>
</dbReference>
<evidence type="ECO:0000256" key="4">
    <source>
        <dbReference type="ARBA" id="ARBA00022737"/>
    </source>
</evidence>
<dbReference type="InterPro" id="IPR036236">
    <property type="entry name" value="Znf_C2H2_sf"/>
</dbReference>
<keyword evidence="4" id="KW-0677">Repeat</keyword>
<dbReference type="InterPro" id="IPR050826">
    <property type="entry name" value="Krueppel_C2H2_ZnFinger"/>
</dbReference>
<dbReference type="EMBL" id="MKHE01000005">
    <property type="protein sequence ID" value="OWK13962.1"/>
    <property type="molecule type" value="Genomic_DNA"/>
</dbReference>
<name>A0A212D6Z4_CEREH</name>
<evidence type="ECO:0000256" key="5">
    <source>
        <dbReference type="ARBA" id="ARBA00022771"/>
    </source>
</evidence>
<dbReference type="Proteomes" id="UP000242450">
    <property type="component" value="Chromosome 5"/>
</dbReference>
<feature type="domain" description="C2H2-type" evidence="9">
    <location>
        <begin position="154"/>
        <end position="181"/>
    </location>
</feature>
<feature type="domain" description="C2H2-type" evidence="9">
    <location>
        <begin position="210"/>
        <end position="237"/>
    </location>
</feature>
<gene>
    <name evidence="10" type="ORF">Celaphus_00000447</name>
</gene>
<evidence type="ECO:0000256" key="7">
    <source>
        <dbReference type="ARBA" id="ARBA00023242"/>
    </source>
</evidence>
<dbReference type="OrthoDB" id="654211at2759"/>
<evidence type="ECO:0000313" key="11">
    <source>
        <dbReference type="Proteomes" id="UP000242450"/>
    </source>
</evidence>
<dbReference type="SUPFAM" id="SSF57667">
    <property type="entry name" value="beta-beta-alpha zinc fingers"/>
    <property type="match status" value="3"/>
</dbReference>
<dbReference type="PROSITE" id="PS00028">
    <property type="entry name" value="ZINC_FINGER_C2H2_1"/>
    <property type="match status" value="4"/>
</dbReference>
<dbReference type="InterPro" id="IPR013087">
    <property type="entry name" value="Znf_C2H2_type"/>
</dbReference>
<feature type="non-terminal residue" evidence="10">
    <location>
        <position position="265"/>
    </location>
</feature>
<dbReference type="SMART" id="SM00355">
    <property type="entry name" value="ZnF_C2H2"/>
    <property type="match status" value="4"/>
</dbReference>
<comment type="subcellular location">
    <subcellularLocation>
        <location evidence="1">Nucleus</location>
    </subcellularLocation>
</comment>
<dbReference type="GO" id="GO:0008270">
    <property type="term" value="F:zinc ion binding"/>
    <property type="evidence" value="ECO:0007669"/>
    <property type="project" value="UniProtKB-KW"/>
</dbReference>
<dbReference type="FunFam" id="3.30.160.60:FF:002254">
    <property type="entry name" value="Zinc finger protein 540"/>
    <property type="match status" value="1"/>
</dbReference>
<evidence type="ECO:0000256" key="6">
    <source>
        <dbReference type="ARBA" id="ARBA00022833"/>
    </source>
</evidence>